<feature type="signal peptide" evidence="8">
    <location>
        <begin position="1"/>
        <end position="27"/>
    </location>
</feature>
<dbReference type="OrthoDB" id="19261at2759"/>
<feature type="transmembrane region" description="Helical" evidence="7">
    <location>
        <begin position="290"/>
        <end position="307"/>
    </location>
</feature>
<dbReference type="Proteomes" id="UP000789572">
    <property type="component" value="Unassembled WGS sequence"/>
</dbReference>
<dbReference type="GO" id="GO:0016020">
    <property type="term" value="C:membrane"/>
    <property type="evidence" value="ECO:0007669"/>
    <property type="project" value="UniProtKB-SubCell"/>
</dbReference>
<evidence type="ECO:0000256" key="7">
    <source>
        <dbReference type="SAM" id="Phobius"/>
    </source>
</evidence>
<dbReference type="InterPro" id="IPR005018">
    <property type="entry name" value="DOMON_domain"/>
</dbReference>
<evidence type="ECO:0000256" key="3">
    <source>
        <dbReference type="ARBA" id="ARBA00022692"/>
    </source>
</evidence>
<evidence type="ECO:0000256" key="4">
    <source>
        <dbReference type="ARBA" id="ARBA00022982"/>
    </source>
</evidence>
<keyword evidence="4" id="KW-0249">Electron transport</keyword>
<dbReference type="PANTHER" id="PTHR47797">
    <property type="entry name" value="DEHYDROGENASE, PUTATIVE (AFU_ORTHOLOGUE AFUA_8G05805)-RELATED"/>
    <property type="match status" value="1"/>
</dbReference>
<dbReference type="SMART" id="SM00665">
    <property type="entry name" value="B561"/>
    <property type="match status" value="1"/>
</dbReference>
<keyword evidence="5 7" id="KW-1133">Transmembrane helix</keyword>
<dbReference type="PROSITE" id="PS50939">
    <property type="entry name" value="CYTOCHROME_B561"/>
    <property type="match status" value="1"/>
</dbReference>
<accession>A0A9N8VM23</accession>
<keyword evidence="2" id="KW-0813">Transport</keyword>
<evidence type="ECO:0000256" key="1">
    <source>
        <dbReference type="ARBA" id="ARBA00004370"/>
    </source>
</evidence>
<keyword evidence="8" id="KW-0732">Signal</keyword>
<evidence type="ECO:0000313" key="12">
    <source>
        <dbReference type="Proteomes" id="UP000789572"/>
    </source>
</evidence>
<evidence type="ECO:0000256" key="2">
    <source>
        <dbReference type="ARBA" id="ARBA00022448"/>
    </source>
</evidence>
<protein>
    <submittedName>
        <fullName evidence="11">3013_t:CDS:1</fullName>
    </submittedName>
</protein>
<dbReference type="Gene3D" id="2.60.40.1210">
    <property type="entry name" value="Cellobiose dehydrogenase, cytochrome domain"/>
    <property type="match status" value="1"/>
</dbReference>
<feature type="domain" description="Cytochrome b561" evidence="10">
    <location>
        <begin position="147"/>
        <end position="342"/>
    </location>
</feature>
<keyword evidence="3 7" id="KW-0812">Transmembrane</keyword>
<dbReference type="PANTHER" id="PTHR47797:SF3">
    <property type="entry name" value="CYTOCHROME B561 DOMAIN-CONTAINING PROTEIN"/>
    <property type="match status" value="1"/>
</dbReference>
<dbReference type="CDD" id="cd08760">
    <property type="entry name" value="Cyt_b561_FRRS1_like"/>
    <property type="match status" value="1"/>
</dbReference>
<gene>
    <name evidence="11" type="ORF">POCULU_LOCUS511</name>
</gene>
<evidence type="ECO:0000313" key="11">
    <source>
        <dbReference type="EMBL" id="CAG8460067.1"/>
    </source>
</evidence>
<sequence>MKNTRLLTIKPLCLIVILFFLLQDVSGRFCNPDALNVCVDITTDSENISFSVEASADVGWVGVGIGDSMVGAYLMIVWPNSDGSVTISQRKATTHDLPNPTNQQADLSLSSSSGIQGNKFVATFTRPLHVQGSTVSASTKNFIYAVSDQKVPESRYDTSTLQQHLYRGYITLGNNTKLMTAHGIIMFLAWAVIAPTAVFIARFGRQKLPKSWFHLHWSMQTFLTIPLVIIAFVLAYIGRNKKFDSGVAHQLFGVIIIIALGIQWSIGIIHHKLFDPKRKYIPWWTKLHWWWGRIVITAALVNIPLGLHRYSSLFSKLPLGLFIAYYVYIAMVYLAFFVSTWRKPNYRGLPTADRH</sequence>
<feature type="chain" id="PRO_5040420301" evidence="8">
    <location>
        <begin position="28"/>
        <end position="355"/>
    </location>
</feature>
<keyword evidence="6 7" id="KW-0472">Membrane</keyword>
<proteinExistence type="predicted"/>
<dbReference type="Pfam" id="PF03188">
    <property type="entry name" value="Cytochrom_B561"/>
    <property type="match status" value="1"/>
</dbReference>
<dbReference type="PROSITE" id="PS50836">
    <property type="entry name" value="DOMON"/>
    <property type="match status" value="1"/>
</dbReference>
<dbReference type="InterPro" id="IPR006593">
    <property type="entry name" value="Cyt_b561/ferric_Rdtase_TM"/>
</dbReference>
<feature type="transmembrane region" description="Helical" evidence="7">
    <location>
        <begin position="215"/>
        <end position="237"/>
    </location>
</feature>
<feature type="transmembrane region" description="Helical" evidence="7">
    <location>
        <begin position="184"/>
        <end position="203"/>
    </location>
</feature>
<comment type="caution">
    <text evidence="11">The sequence shown here is derived from an EMBL/GenBank/DDBJ whole genome shotgun (WGS) entry which is preliminary data.</text>
</comment>
<evidence type="ECO:0000256" key="5">
    <source>
        <dbReference type="ARBA" id="ARBA00022989"/>
    </source>
</evidence>
<dbReference type="InterPro" id="IPR015920">
    <property type="entry name" value="Cellobiose_DH-like_cyt"/>
</dbReference>
<comment type="subcellular location">
    <subcellularLocation>
        <location evidence="1">Membrane</location>
    </subcellularLocation>
</comment>
<evidence type="ECO:0000259" key="10">
    <source>
        <dbReference type="PROSITE" id="PS50939"/>
    </source>
</evidence>
<evidence type="ECO:0000256" key="6">
    <source>
        <dbReference type="ARBA" id="ARBA00023136"/>
    </source>
</evidence>
<dbReference type="EMBL" id="CAJVPJ010000027">
    <property type="protein sequence ID" value="CAG8460067.1"/>
    <property type="molecule type" value="Genomic_DNA"/>
</dbReference>
<dbReference type="SUPFAM" id="SSF49344">
    <property type="entry name" value="CBD9-like"/>
    <property type="match status" value="1"/>
</dbReference>
<feature type="transmembrane region" description="Helical" evidence="7">
    <location>
        <begin position="319"/>
        <end position="338"/>
    </location>
</feature>
<organism evidence="11 12">
    <name type="scientific">Paraglomus occultum</name>
    <dbReference type="NCBI Taxonomy" id="144539"/>
    <lineage>
        <taxon>Eukaryota</taxon>
        <taxon>Fungi</taxon>
        <taxon>Fungi incertae sedis</taxon>
        <taxon>Mucoromycota</taxon>
        <taxon>Glomeromycotina</taxon>
        <taxon>Glomeromycetes</taxon>
        <taxon>Paraglomerales</taxon>
        <taxon>Paraglomeraceae</taxon>
        <taxon>Paraglomus</taxon>
    </lineage>
</organism>
<evidence type="ECO:0000259" key="9">
    <source>
        <dbReference type="PROSITE" id="PS50836"/>
    </source>
</evidence>
<feature type="domain" description="DOMON" evidence="9">
    <location>
        <begin position="33"/>
        <end position="147"/>
    </location>
</feature>
<dbReference type="Pfam" id="PF16010">
    <property type="entry name" value="CDH-cyt"/>
    <property type="match status" value="1"/>
</dbReference>
<dbReference type="AlphaFoldDB" id="A0A9N8VM23"/>
<evidence type="ECO:0000256" key="8">
    <source>
        <dbReference type="SAM" id="SignalP"/>
    </source>
</evidence>
<dbReference type="SMART" id="SM00664">
    <property type="entry name" value="DoH"/>
    <property type="match status" value="1"/>
</dbReference>
<name>A0A9N8VM23_9GLOM</name>
<dbReference type="CDD" id="cd09630">
    <property type="entry name" value="CDH_like_cytochrome"/>
    <property type="match status" value="1"/>
</dbReference>
<feature type="transmembrane region" description="Helical" evidence="7">
    <location>
        <begin position="249"/>
        <end position="269"/>
    </location>
</feature>
<keyword evidence="12" id="KW-1185">Reference proteome</keyword>
<reference evidence="11" key="1">
    <citation type="submission" date="2021-06" db="EMBL/GenBank/DDBJ databases">
        <authorList>
            <person name="Kallberg Y."/>
            <person name="Tangrot J."/>
            <person name="Rosling A."/>
        </authorList>
    </citation>
    <scope>NUCLEOTIDE SEQUENCE</scope>
    <source>
        <strain evidence="11">IA702</strain>
    </source>
</reference>